<sequence>MVSGWGLGNSPGYHK</sequence>
<dbReference type="EMBL" id="GBXM01082480">
    <property type="protein sequence ID" value="JAH26097.1"/>
    <property type="molecule type" value="Transcribed_RNA"/>
</dbReference>
<proteinExistence type="predicted"/>
<organism evidence="1">
    <name type="scientific">Anguilla anguilla</name>
    <name type="common">European freshwater eel</name>
    <name type="synonym">Muraena anguilla</name>
    <dbReference type="NCBI Taxonomy" id="7936"/>
    <lineage>
        <taxon>Eukaryota</taxon>
        <taxon>Metazoa</taxon>
        <taxon>Chordata</taxon>
        <taxon>Craniata</taxon>
        <taxon>Vertebrata</taxon>
        <taxon>Euteleostomi</taxon>
        <taxon>Actinopterygii</taxon>
        <taxon>Neopterygii</taxon>
        <taxon>Teleostei</taxon>
        <taxon>Anguilliformes</taxon>
        <taxon>Anguillidae</taxon>
        <taxon>Anguilla</taxon>
    </lineage>
</organism>
<protein>
    <submittedName>
        <fullName evidence="1">Uncharacterized protein</fullName>
    </submittedName>
</protein>
<name>A0A0E9RBC1_ANGAN</name>
<reference evidence="1" key="1">
    <citation type="submission" date="2014-11" db="EMBL/GenBank/DDBJ databases">
        <authorList>
            <person name="Amaro Gonzalez C."/>
        </authorList>
    </citation>
    <scope>NUCLEOTIDE SEQUENCE</scope>
</reference>
<evidence type="ECO:0000313" key="1">
    <source>
        <dbReference type="EMBL" id="JAH26097.1"/>
    </source>
</evidence>
<accession>A0A0E9RBC1</accession>
<reference evidence="1" key="2">
    <citation type="journal article" date="2015" name="Fish Shellfish Immunol.">
        <title>Early steps in the European eel (Anguilla anguilla)-Vibrio vulnificus interaction in the gills: Role of the RtxA13 toxin.</title>
        <authorList>
            <person name="Callol A."/>
            <person name="Pajuelo D."/>
            <person name="Ebbesson L."/>
            <person name="Teles M."/>
            <person name="MacKenzie S."/>
            <person name="Amaro C."/>
        </authorList>
    </citation>
    <scope>NUCLEOTIDE SEQUENCE</scope>
</reference>